<dbReference type="InterPro" id="IPR023362">
    <property type="entry name" value="PH-BEACH_dom"/>
</dbReference>
<organism evidence="5 6">
    <name type="scientific">Pichia membranifaciens NRRL Y-2026</name>
    <dbReference type="NCBI Taxonomy" id="763406"/>
    <lineage>
        <taxon>Eukaryota</taxon>
        <taxon>Fungi</taxon>
        <taxon>Dikarya</taxon>
        <taxon>Ascomycota</taxon>
        <taxon>Saccharomycotina</taxon>
        <taxon>Pichiomycetes</taxon>
        <taxon>Pichiales</taxon>
        <taxon>Pichiaceae</taxon>
        <taxon>Pichia</taxon>
    </lineage>
</organism>
<keyword evidence="6" id="KW-1185">Reference proteome</keyword>
<gene>
    <name evidence="5" type="ORF">PICMEDRAFT_22300</name>
</gene>
<dbReference type="Pfam" id="PF14844">
    <property type="entry name" value="PH_BEACH"/>
    <property type="match status" value="1"/>
</dbReference>
<keyword evidence="2" id="KW-0677">Repeat</keyword>
<dbReference type="EMBL" id="KV454004">
    <property type="protein sequence ID" value="ODQ45600.1"/>
    <property type="molecule type" value="Genomic_DNA"/>
</dbReference>
<dbReference type="AlphaFoldDB" id="A0A1E3NHH6"/>
<evidence type="ECO:0008006" key="7">
    <source>
        <dbReference type="Google" id="ProtNLM"/>
    </source>
</evidence>
<dbReference type="PANTHER" id="PTHR46108">
    <property type="entry name" value="BLUE CHEESE"/>
    <property type="match status" value="1"/>
</dbReference>
<sequence length="727" mass="83736">EKSEKILNNDINPFNEFVLNGELKNLNRSFQDEADDFNQFISLYKSLKANVSFPLQESHSILYPTEGRNRKRNKIIKILSDAQIPSLVTQNLENDISITDMDESIYLMKVKADEDFDEDKNRRILRNLFVHDRIDEVFNITQIIGLETIEAILVLGCEHIYIVEGYFYNGNGEICCNYEAPENQRDSVVKLLTDLTITNQKSSENNKEDLNFHKSKSWAVKDLVSVSKTKFLLRDVGFELFFKNGSSVLLTCIDCNKRNSIFNKISSYITSKLEDTNLDEALKLASRQKIKTIKSSNFGSSNTTENNGFNIVDSILSGSSDIASSDITAKWCSGQISNFQYLMLLNTIAGRTFNDMTQYPVFPFVLSDYESEKIDLSDPNVYRDLSKPMGAQSNMREQQFKERYDATKEMSANTPPFHYGTHYSSAMIVTSYLIRLRPFTESYLKLQGGKFDHPDRLFHSIPKLWKSASQDNTTDVRELIPEFYYLPEFLINSNNFQFGELQEGKTVQDVELPPWADGDPIKFVRIMRNALESDFVSEHLHEWIDLIFGYKQQGIEAIKATNVFHYLSYPGSIDIEKIRDSHERAVIVSIIHNFGQTPLQIFRKKHPVKNQEYSDGGNKSQLQKSGKSAKQLIFNPRINKWEGIRQNEYCYFENDLSTRIKKIGHNGLQINKVLCVEQFTNGGFISCIKILSREKFVVGFNTGNLKIYELSRDRYKYVTNAQRSMVK</sequence>
<feature type="non-terminal residue" evidence="5">
    <location>
        <position position="727"/>
    </location>
</feature>
<dbReference type="PANTHER" id="PTHR46108:SF4">
    <property type="entry name" value="BLUE CHEESE"/>
    <property type="match status" value="1"/>
</dbReference>
<evidence type="ECO:0000259" key="3">
    <source>
        <dbReference type="PROSITE" id="PS50197"/>
    </source>
</evidence>
<dbReference type="SMART" id="SM01026">
    <property type="entry name" value="Beach"/>
    <property type="match status" value="1"/>
</dbReference>
<dbReference type="InterPro" id="IPR051944">
    <property type="entry name" value="BEACH_domain_protein"/>
</dbReference>
<dbReference type="Pfam" id="PF02138">
    <property type="entry name" value="Beach"/>
    <property type="match status" value="1"/>
</dbReference>
<dbReference type="InterPro" id="IPR011993">
    <property type="entry name" value="PH-like_dom_sf"/>
</dbReference>
<protein>
    <recommendedName>
        <fullName evidence="7">BEACH domain-containing protein</fullName>
    </recommendedName>
</protein>
<evidence type="ECO:0000256" key="2">
    <source>
        <dbReference type="ARBA" id="ARBA00022737"/>
    </source>
</evidence>
<dbReference type="Gene3D" id="1.10.1540.10">
    <property type="entry name" value="BEACH domain"/>
    <property type="match status" value="1"/>
</dbReference>
<dbReference type="SUPFAM" id="SSF50729">
    <property type="entry name" value="PH domain-like"/>
    <property type="match status" value="1"/>
</dbReference>
<dbReference type="FunFam" id="1.10.1540.10:FF:000002">
    <property type="entry name" value="WD repeat and FYVE domain containing 3"/>
    <property type="match status" value="1"/>
</dbReference>
<proteinExistence type="predicted"/>
<dbReference type="SUPFAM" id="SSF81837">
    <property type="entry name" value="BEACH domain"/>
    <property type="match status" value="1"/>
</dbReference>
<dbReference type="Gene3D" id="2.30.29.30">
    <property type="entry name" value="Pleckstrin-homology domain (PH domain)/Phosphotyrosine-binding domain (PTB)"/>
    <property type="match status" value="1"/>
</dbReference>
<dbReference type="Proteomes" id="UP000094455">
    <property type="component" value="Unassembled WGS sequence"/>
</dbReference>
<reference evidence="5 6" key="1">
    <citation type="journal article" date="2016" name="Proc. Natl. Acad. Sci. U.S.A.">
        <title>Comparative genomics of biotechnologically important yeasts.</title>
        <authorList>
            <person name="Riley R."/>
            <person name="Haridas S."/>
            <person name="Wolfe K.H."/>
            <person name="Lopes M.R."/>
            <person name="Hittinger C.T."/>
            <person name="Goeker M."/>
            <person name="Salamov A.A."/>
            <person name="Wisecaver J.H."/>
            <person name="Long T.M."/>
            <person name="Calvey C.H."/>
            <person name="Aerts A.L."/>
            <person name="Barry K.W."/>
            <person name="Choi C."/>
            <person name="Clum A."/>
            <person name="Coughlan A.Y."/>
            <person name="Deshpande S."/>
            <person name="Douglass A.P."/>
            <person name="Hanson S.J."/>
            <person name="Klenk H.-P."/>
            <person name="LaButti K.M."/>
            <person name="Lapidus A."/>
            <person name="Lindquist E.A."/>
            <person name="Lipzen A.M."/>
            <person name="Meier-Kolthoff J.P."/>
            <person name="Ohm R.A."/>
            <person name="Otillar R.P."/>
            <person name="Pangilinan J.L."/>
            <person name="Peng Y."/>
            <person name="Rokas A."/>
            <person name="Rosa C.A."/>
            <person name="Scheuner C."/>
            <person name="Sibirny A.A."/>
            <person name="Slot J.C."/>
            <person name="Stielow J.B."/>
            <person name="Sun H."/>
            <person name="Kurtzman C.P."/>
            <person name="Blackwell M."/>
            <person name="Grigoriev I.V."/>
            <person name="Jeffries T.W."/>
        </authorList>
    </citation>
    <scope>NUCLEOTIDE SEQUENCE [LARGE SCALE GENOMIC DNA]</scope>
    <source>
        <strain evidence="5 6">NRRL Y-2026</strain>
    </source>
</reference>
<dbReference type="OrthoDB" id="26681at2759"/>
<dbReference type="InterPro" id="IPR000409">
    <property type="entry name" value="BEACH_dom"/>
</dbReference>
<dbReference type="STRING" id="763406.A0A1E3NHH6"/>
<feature type="non-terminal residue" evidence="5">
    <location>
        <position position="1"/>
    </location>
</feature>
<feature type="domain" description="BEACH-type PH" evidence="4">
    <location>
        <begin position="129"/>
        <end position="266"/>
    </location>
</feature>
<dbReference type="InterPro" id="IPR036372">
    <property type="entry name" value="BEACH_dom_sf"/>
</dbReference>
<name>A0A1E3NHH6_9ASCO</name>
<dbReference type="GeneID" id="30178933"/>
<accession>A0A1E3NHH6</accession>
<dbReference type="PROSITE" id="PS51783">
    <property type="entry name" value="PH_BEACH"/>
    <property type="match status" value="1"/>
</dbReference>
<feature type="domain" description="BEACH" evidence="3">
    <location>
        <begin position="316"/>
        <end position="609"/>
    </location>
</feature>
<dbReference type="PROSITE" id="PS50197">
    <property type="entry name" value="BEACH"/>
    <property type="match status" value="1"/>
</dbReference>
<evidence type="ECO:0000313" key="5">
    <source>
        <dbReference type="EMBL" id="ODQ45600.1"/>
    </source>
</evidence>
<evidence type="ECO:0000256" key="1">
    <source>
        <dbReference type="ARBA" id="ARBA00022574"/>
    </source>
</evidence>
<evidence type="ECO:0000313" key="6">
    <source>
        <dbReference type="Proteomes" id="UP000094455"/>
    </source>
</evidence>
<dbReference type="CDD" id="cd06071">
    <property type="entry name" value="Beach"/>
    <property type="match status" value="1"/>
</dbReference>
<evidence type="ECO:0000259" key="4">
    <source>
        <dbReference type="PROSITE" id="PS51783"/>
    </source>
</evidence>
<dbReference type="RefSeq" id="XP_019016713.1">
    <property type="nucleotide sequence ID" value="XM_019162246.1"/>
</dbReference>
<keyword evidence="1" id="KW-0853">WD repeat</keyword>